<comment type="caution">
    <text evidence="4">The sequence shown here is derived from an EMBL/GenBank/DDBJ whole genome shotgun (WGS) entry which is preliminary data.</text>
</comment>
<organism evidence="4 5">
    <name type="scientific">Neobacillus rhizosphaerae</name>
    <dbReference type="NCBI Taxonomy" id="2880965"/>
    <lineage>
        <taxon>Bacteria</taxon>
        <taxon>Bacillati</taxon>
        <taxon>Bacillota</taxon>
        <taxon>Bacilli</taxon>
        <taxon>Bacillales</taxon>
        <taxon>Bacillaceae</taxon>
        <taxon>Neobacillus</taxon>
    </lineage>
</organism>
<dbReference type="EC" id="2.-.-.-" evidence="4"/>
<evidence type="ECO:0000259" key="3">
    <source>
        <dbReference type="Pfam" id="PF02397"/>
    </source>
</evidence>
<evidence type="ECO:0000256" key="2">
    <source>
        <dbReference type="SAM" id="Phobius"/>
    </source>
</evidence>
<gene>
    <name evidence="4" type="primary">epsL_1</name>
    <name evidence="4" type="ORF">BACCIP111895_01040</name>
</gene>
<keyword evidence="5" id="KW-1185">Reference proteome</keyword>
<evidence type="ECO:0000313" key="4">
    <source>
        <dbReference type="EMBL" id="CAH2713886.1"/>
    </source>
</evidence>
<dbReference type="PANTHER" id="PTHR30576:SF10">
    <property type="entry name" value="SLL5057 PROTEIN"/>
    <property type="match status" value="1"/>
</dbReference>
<feature type="transmembrane region" description="Helical" evidence="2">
    <location>
        <begin position="12"/>
        <end position="32"/>
    </location>
</feature>
<reference evidence="4" key="1">
    <citation type="submission" date="2022-04" db="EMBL/GenBank/DDBJ databases">
        <authorList>
            <person name="Criscuolo A."/>
        </authorList>
    </citation>
    <scope>NUCLEOTIDE SEQUENCE</scope>
    <source>
        <strain evidence="4">CIP111895</strain>
    </source>
</reference>
<keyword evidence="2" id="KW-0812">Transmembrane</keyword>
<dbReference type="GO" id="GO:0016740">
    <property type="term" value="F:transferase activity"/>
    <property type="evidence" value="ECO:0007669"/>
    <property type="project" value="UniProtKB-KW"/>
</dbReference>
<evidence type="ECO:0000256" key="1">
    <source>
        <dbReference type="ARBA" id="ARBA00006464"/>
    </source>
</evidence>
<dbReference type="InterPro" id="IPR003362">
    <property type="entry name" value="Bact_transf"/>
</dbReference>
<protein>
    <submittedName>
        <fullName evidence="4">Sugar transferase EpsL</fullName>
        <ecNumber evidence="4">2.-.-.-</ecNumber>
    </submittedName>
</protein>
<keyword evidence="2" id="KW-1133">Transmembrane helix</keyword>
<dbReference type="PANTHER" id="PTHR30576">
    <property type="entry name" value="COLANIC BIOSYNTHESIS UDP-GLUCOSE LIPID CARRIER TRANSFERASE"/>
    <property type="match status" value="1"/>
</dbReference>
<dbReference type="Pfam" id="PF02397">
    <property type="entry name" value="Bac_transf"/>
    <property type="match status" value="1"/>
</dbReference>
<feature type="domain" description="Bacterial sugar transferase" evidence="3">
    <location>
        <begin position="6"/>
        <end position="184"/>
    </location>
</feature>
<accession>A0ABN8KNQ4</accession>
<keyword evidence="4" id="KW-0808">Transferase</keyword>
<name>A0ABN8KNQ4_9BACI</name>
<dbReference type="Proteomes" id="UP000838308">
    <property type="component" value="Unassembled WGS sequence"/>
</dbReference>
<dbReference type="RefSeq" id="WP_248734227.1">
    <property type="nucleotide sequence ID" value="NZ_CALBWS010000004.1"/>
</dbReference>
<comment type="similarity">
    <text evidence="1">Belongs to the bacterial sugar transferase family.</text>
</comment>
<sequence>MYMKIKRFIDVILSLIGLIVLSPIFLILIIAIKLDSKGPVLFKQKRVGIHKTHFNILKFRTMRIDTPKDTPTHLLENPEQYITRMGKFLRKTSLDEFPQILNIFVGQMSIIGPRPALWNQYDLIAERDKYRANDVPPGLTGWAQINGRDELPIEVKANLDGEYVEKISFWMDVKCFFGTIVSVVKSDGVIEGGTGAKKEVTSSKVTGKSLEQ</sequence>
<proteinExistence type="inferred from homology"/>
<dbReference type="EMBL" id="CALBWS010000004">
    <property type="protein sequence ID" value="CAH2713886.1"/>
    <property type="molecule type" value="Genomic_DNA"/>
</dbReference>
<evidence type="ECO:0000313" key="5">
    <source>
        <dbReference type="Proteomes" id="UP000838308"/>
    </source>
</evidence>
<keyword evidence="2" id="KW-0472">Membrane</keyword>